<dbReference type="SUPFAM" id="SSF51735">
    <property type="entry name" value="NAD(P)-binding Rossmann-fold domains"/>
    <property type="match status" value="1"/>
</dbReference>
<comment type="caution">
    <text evidence="3">The sequence shown here is derived from an EMBL/GenBank/DDBJ whole genome shotgun (WGS) entry which is preliminary data.</text>
</comment>
<dbReference type="EMBL" id="JAOQIO010000094">
    <property type="protein sequence ID" value="MCU6795566.1"/>
    <property type="molecule type" value="Genomic_DNA"/>
</dbReference>
<name>A0ABT2UNG8_9BACL</name>
<dbReference type="InterPro" id="IPR036291">
    <property type="entry name" value="NAD(P)-bd_dom_sf"/>
</dbReference>
<dbReference type="Gene3D" id="3.40.50.720">
    <property type="entry name" value="NAD(P)-binding Rossmann-like Domain"/>
    <property type="match status" value="1"/>
</dbReference>
<feature type="domain" description="GFO/IDH/MocA-like oxidoreductase" evidence="2">
    <location>
        <begin position="134"/>
        <end position="253"/>
    </location>
</feature>
<evidence type="ECO:0000313" key="3">
    <source>
        <dbReference type="EMBL" id="MCU6795566.1"/>
    </source>
</evidence>
<dbReference type="Gene3D" id="3.30.360.10">
    <property type="entry name" value="Dihydrodipicolinate Reductase, domain 2"/>
    <property type="match status" value="1"/>
</dbReference>
<sequence length="339" mass="36947">MGEKIGVGLIGCGAISKAHIQAIQELPDLNLIGVTDRDVSLAARIAESTNTKSYPNSIDLVSDPDINLVVLLTPPYYHEELISLCASHGKHILAEKPVGVDMNKIKTYVDLCKQKGTQLSVVSQHRFDPSALFLREKIDQQKLGKLITANCTVHWHRPKSYYDSWHRSKSLAGGGVLVVQAIHTIDLMLWYMGDVEAVFGFTDRAVHTDIEVEDTAVACLKFKSGAHGMISATTGTYPGYPSQLDIFGSSGSISIVGDEVSFYSSRLDQEKSITHGLKGETNLDHGNISVASLKAQYKDVWSAIRNQSTPVVTGDEAAKTFTILEAIYESSRAGKAIRL</sequence>
<dbReference type="InterPro" id="IPR052515">
    <property type="entry name" value="Gfo/Idh/MocA_Oxidoreductase"/>
</dbReference>
<protein>
    <submittedName>
        <fullName evidence="3">Gfo/Idh/MocA family oxidoreductase</fullName>
    </submittedName>
</protein>
<proteinExistence type="predicted"/>
<accession>A0ABT2UNG8</accession>
<keyword evidence="4" id="KW-1185">Reference proteome</keyword>
<reference evidence="3 4" key="1">
    <citation type="submission" date="2022-09" db="EMBL/GenBank/DDBJ databases">
        <authorList>
            <person name="Han X.L."/>
            <person name="Wang Q."/>
            <person name="Lu T."/>
        </authorList>
    </citation>
    <scope>NUCLEOTIDE SEQUENCE [LARGE SCALE GENOMIC DNA]</scope>
    <source>
        <strain evidence="3 4">WQ 127069</strain>
    </source>
</reference>
<dbReference type="InterPro" id="IPR000683">
    <property type="entry name" value="Gfo/Idh/MocA-like_OxRdtase_N"/>
</dbReference>
<dbReference type="SUPFAM" id="SSF55347">
    <property type="entry name" value="Glyceraldehyde-3-phosphate dehydrogenase-like, C-terminal domain"/>
    <property type="match status" value="1"/>
</dbReference>
<dbReference type="Pfam" id="PF01408">
    <property type="entry name" value="GFO_IDH_MocA"/>
    <property type="match status" value="1"/>
</dbReference>
<feature type="domain" description="Gfo/Idh/MocA-like oxidoreductase N-terminal" evidence="1">
    <location>
        <begin position="5"/>
        <end position="121"/>
    </location>
</feature>
<dbReference type="Pfam" id="PF22725">
    <property type="entry name" value="GFO_IDH_MocA_C3"/>
    <property type="match status" value="1"/>
</dbReference>
<dbReference type="PANTHER" id="PTHR43249:SF1">
    <property type="entry name" value="D-GLUCOSIDE 3-DEHYDROGENASE"/>
    <property type="match status" value="1"/>
</dbReference>
<dbReference type="Proteomes" id="UP001652445">
    <property type="component" value="Unassembled WGS sequence"/>
</dbReference>
<dbReference type="InterPro" id="IPR055170">
    <property type="entry name" value="GFO_IDH_MocA-like_dom"/>
</dbReference>
<evidence type="ECO:0000313" key="4">
    <source>
        <dbReference type="Proteomes" id="UP001652445"/>
    </source>
</evidence>
<evidence type="ECO:0000259" key="1">
    <source>
        <dbReference type="Pfam" id="PF01408"/>
    </source>
</evidence>
<dbReference type="RefSeq" id="WP_262686516.1">
    <property type="nucleotide sequence ID" value="NZ_JAOQIO010000094.1"/>
</dbReference>
<evidence type="ECO:0000259" key="2">
    <source>
        <dbReference type="Pfam" id="PF22725"/>
    </source>
</evidence>
<gene>
    <name evidence="3" type="ORF">OB236_25975</name>
</gene>
<dbReference type="PANTHER" id="PTHR43249">
    <property type="entry name" value="UDP-N-ACETYL-2-AMINO-2-DEOXY-D-GLUCURONATE OXIDASE"/>
    <property type="match status" value="1"/>
</dbReference>
<organism evidence="3 4">
    <name type="scientific">Paenibacillus baimaensis</name>
    <dbReference type="NCBI Taxonomy" id="2982185"/>
    <lineage>
        <taxon>Bacteria</taxon>
        <taxon>Bacillati</taxon>
        <taxon>Bacillota</taxon>
        <taxon>Bacilli</taxon>
        <taxon>Bacillales</taxon>
        <taxon>Paenibacillaceae</taxon>
        <taxon>Paenibacillus</taxon>
    </lineage>
</organism>